<keyword evidence="7" id="KW-1185">Reference proteome</keyword>
<dbReference type="InterPro" id="IPR014015">
    <property type="entry name" value="Helicase_SF3_DNA-vir"/>
</dbReference>
<sequence>MAKFLTELEVSKQLDITPSALRSRRREGNPPDFFKKEGRVYYEQDSIDRYKRQSQKKLSESFIKDFKEFNTGEWERPKGFLKDYVDLLQMRSGVQNPIFLVPTALTTLQYGARNIESGRPNLWMILGDKNGDGAAIRHLLEVNQSIAESLGINAVISHFHNEKTLNTYLQKHPNSLSIELDSKKMIKHLRGDNRYGFIISMEALMCAAEFSGKASMARLRCFDQHDIRLFYDLQYSRCDAKHNYLCIDDPIIRDSQFVEISKKFKEDFDQLRDAFPKEYSWGPNTEFLFKDIQIRLKKFVYQHLNMRLGFKVSNLDAQSRLKNQSPSKKTPQPKRPVKENTQPDALPITFFDSVKHTNPKDQTLKLEAIAEGLKDPLIVESKKERKSCLSATIYKPGATRSNKGVDYVTAAIIDFDNKDKNPGHIEDILFRKERGGIGNYCHIWYTSYSHDPDVPRWRLIFPLAKFIPAEMWSSYVDRLIYALGDDPSIDEVIKKPAQIYYNSYVEKGKESTYKTGAFLGGELLDLTALPLRPQGNTIETKEETTSLSDFVATEHCFTHGSDVEIAKMLGIDLQSQYGPIVFDEGSFWRYVSTHWQALTEAELNLTIQQYDGMYILGGNKIKLGHNKIISIRHCLEDQLRHKNFFAAAPVGINCQNGFITFENKAPKLTPHQQDYRQRHVLNGQWSPDCRVQLEGTLLGTLLHGAFKDEEDSLEKITLIQEIAGAVVMGHGTKLTSPKAIIFKGERAENGKSQILQLLRRLLPKEAVCTITAAKMSDEKYAVGLVGKLLNTSDELSAAEAIASERFKNIITGEELSARDVYKSKVDFSPKAQHVFATNVMPAFTGGIDRGVQRRLIVLPFNRVIPKEERIAKLGHRIAEEEADLLLAFAVDGAKRLLKNNNFTEINSCTNALQEWINTADPVIGWVQTNVSFNTHQPDGMIRTAEAYECFKYWAKKEGYNEYRLPAVNGFVQRVNSIVEDRIFYKRTNKFSVFVGMKIDQTDSLASQNFQRVADQWH</sequence>
<name>A0A2B4R6V4_STYPI</name>
<evidence type="ECO:0000313" key="7">
    <source>
        <dbReference type="Proteomes" id="UP000225706"/>
    </source>
</evidence>
<dbReference type="PROSITE" id="PS51206">
    <property type="entry name" value="SF3_HELICASE_1"/>
    <property type="match status" value="1"/>
</dbReference>
<dbReference type="InterPro" id="IPR051620">
    <property type="entry name" value="ORF904-like_C"/>
</dbReference>
<dbReference type="Gene3D" id="3.40.50.300">
    <property type="entry name" value="P-loop containing nucleotide triphosphate hydrolases"/>
    <property type="match status" value="1"/>
</dbReference>
<dbReference type="Proteomes" id="UP000225706">
    <property type="component" value="Unassembled WGS sequence"/>
</dbReference>
<evidence type="ECO:0000313" key="6">
    <source>
        <dbReference type="EMBL" id="PFX12220.1"/>
    </source>
</evidence>
<keyword evidence="2" id="KW-0378">Hydrolase</keyword>
<evidence type="ECO:0000256" key="1">
    <source>
        <dbReference type="ARBA" id="ARBA00022741"/>
    </source>
</evidence>
<comment type="caution">
    <text evidence="6">The sequence shown here is derived from an EMBL/GenBank/DDBJ whole genome shotgun (WGS) entry which is preliminary data.</text>
</comment>
<evidence type="ECO:0000256" key="3">
    <source>
        <dbReference type="ARBA" id="ARBA00022840"/>
    </source>
</evidence>
<keyword evidence="3" id="KW-0067">ATP-binding</keyword>
<dbReference type="PANTHER" id="PTHR35372:SF2">
    <property type="entry name" value="SF3 HELICASE DOMAIN-CONTAINING PROTEIN"/>
    <property type="match status" value="1"/>
</dbReference>
<dbReference type="GO" id="GO:0016787">
    <property type="term" value="F:hydrolase activity"/>
    <property type="evidence" value="ECO:0007669"/>
    <property type="project" value="UniProtKB-KW"/>
</dbReference>
<feature type="compositionally biased region" description="Polar residues" evidence="4">
    <location>
        <begin position="320"/>
        <end position="330"/>
    </location>
</feature>
<reference evidence="7" key="1">
    <citation type="journal article" date="2017" name="bioRxiv">
        <title>Comparative analysis of the genomes of Stylophora pistillata and Acropora digitifera provides evidence for extensive differences between species of corals.</title>
        <authorList>
            <person name="Voolstra C.R."/>
            <person name="Li Y."/>
            <person name="Liew Y.J."/>
            <person name="Baumgarten S."/>
            <person name="Zoccola D."/>
            <person name="Flot J.-F."/>
            <person name="Tambutte S."/>
            <person name="Allemand D."/>
            <person name="Aranda M."/>
        </authorList>
    </citation>
    <scope>NUCLEOTIDE SEQUENCE [LARGE SCALE GENOMIC DNA]</scope>
</reference>
<keyword evidence="1" id="KW-0547">Nucleotide-binding</keyword>
<dbReference type="GO" id="GO:0005524">
    <property type="term" value="F:ATP binding"/>
    <property type="evidence" value="ECO:0007669"/>
    <property type="project" value="UniProtKB-KW"/>
</dbReference>
<dbReference type="InterPro" id="IPR045455">
    <property type="entry name" value="NrS-1_pol-like_helicase"/>
</dbReference>
<dbReference type="Pfam" id="PF19263">
    <property type="entry name" value="DUF5906"/>
    <property type="match status" value="1"/>
</dbReference>
<accession>A0A2B4R6V4</accession>
<gene>
    <name evidence="6" type="ORF">AWC38_SpisGene23861</name>
</gene>
<dbReference type="NCBIfam" id="TIGR01613">
    <property type="entry name" value="primase_Cterm"/>
    <property type="match status" value="1"/>
</dbReference>
<evidence type="ECO:0000256" key="2">
    <source>
        <dbReference type="ARBA" id="ARBA00022801"/>
    </source>
</evidence>
<feature type="domain" description="SF3 helicase" evidence="5">
    <location>
        <begin position="714"/>
        <end position="873"/>
    </location>
</feature>
<dbReference type="InterPro" id="IPR027417">
    <property type="entry name" value="P-loop_NTPase"/>
</dbReference>
<dbReference type="EMBL" id="LSMT01001511">
    <property type="protein sequence ID" value="PFX12220.1"/>
    <property type="molecule type" value="Genomic_DNA"/>
</dbReference>
<proteinExistence type="predicted"/>
<feature type="region of interest" description="Disordered" evidence="4">
    <location>
        <begin position="320"/>
        <end position="342"/>
    </location>
</feature>
<dbReference type="InterPro" id="IPR006500">
    <property type="entry name" value="Helicase_put_C_phage/plasmid"/>
</dbReference>
<organism evidence="6 7">
    <name type="scientific">Stylophora pistillata</name>
    <name type="common">Smooth cauliflower coral</name>
    <dbReference type="NCBI Taxonomy" id="50429"/>
    <lineage>
        <taxon>Eukaryota</taxon>
        <taxon>Metazoa</taxon>
        <taxon>Cnidaria</taxon>
        <taxon>Anthozoa</taxon>
        <taxon>Hexacorallia</taxon>
        <taxon>Scleractinia</taxon>
        <taxon>Astrocoeniina</taxon>
        <taxon>Pocilloporidae</taxon>
        <taxon>Stylophora</taxon>
    </lineage>
</organism>
<evidence type="ECO:0000259" key="5">
    <source>
        <dbReference type="PROSITE" id="PS51206"/>
    </source>
</evidence>
<evidence type="ECO:0000256" key="4">
    <source>
        <dbReference type="SAM" id="MobiDB-lite"/>
    </source>
</evidence>
<dbReference type="AlphaFoldDB" id="A0A2B4R6V4"/>
<dbReference type="PANTHER" id="PTHR35372">
    <property type="entry name" value="ATP BINDING PROTEIN-RELATED"/>
    <property type="match status" value="1"/>
</dbReference>
<protein>
    <recommendedName>
        <fullName evidence="5">SF3 helicase domain-containing protein</fullName>
    </recommendedName>
</protein>